<dbReference type="AlphaFoldDB" id="A0A4Z2FH37"/>
<evidence type="ECO:0000313" key="4">
    <source>
        <dbReference type="EMBL" id="TNN40516.1"/>
    </source>
</evidence>
<dbReference type="Gene3D" id="2.30.110.10">
    <property type="entry name" value="Electron Transport, Fmn-binding Protein, Chain A"/>
    <property type="match status" value="1"/>
</dbReference>
<keyword evidence="2" id="KW-1133">Transmembrane helix</keyword>
<dbReference type="OrthoDB" id="46836at2759"/>
<dbReference type="EMBL" id="SRLO01001182">
    <property type="protein sequence ID" value="TNN40516.1"/>
    <property type="molecule type" value="Genomic_DNA"/>
</dbReference>
<proteinExistence type="predicted"/>
<dbReference type="SUPFAM" id="SSF50475">
    <property type="entry name" value="FMN-binding split barrel"/>
    <property type="match status" value="1"/>
</dbReference>
<evidence type="ECO:0000313" key="5">
    <source>
        <dbReference type="Proteomes" id="UP000314294"/>
    </source>
</evidence>
<evidence type="ECO:0000256" key="2">
    <source>
        <dbReference type="SAM" id="Phobius"/>
    </source>
</evidence>
<evidence type="ECO:0000259" key="3">
    <source>
        <dbReference type="Pfam" id="PF13883"/>
    </source>
</evidence>
<sequence length="200" mass="23451">MRVNEIIRGRLGRKRVSVCGRLRAEADGKEAALIKEMSRLQRNSIYFFLAVSRQPLVKPEMQKKNKKKEKKNKNRKNKKKEKKNRKNKNKKKEKKKKNRKKKKKEKKAITFMGICGPFFPFPFSISLTVTGMEAEFAQKSLFSRHPEMTDWPAGHDWFFCRFNITQVWVLDYFGGVRTVSPEDYFQASPPRRSPGPPCGH</sequence>
<dbReference type="InterPro" id="IPR055343">
    <property type="entry name" value="CREG_beta-barrel"/>
</dbReference>
<dbReference type="Pfam" id="PF13883">
    <property type="entry name" value="CREG_beta-barrel"/>
    <property type="match status" value="1"/>
</dbReference>
<name>A0A4Z2FH37_9TELE</name>
<keyword evidence="2" id="KW-0472">Membrane</keyword>
<feature type="transmembrane region" description="Helical" evidence="2">
    <location>
        <begin position="108"/>
        <end position="129"/>
    </location>
</feature>
<dbReference type="Pfam" id="PF14009">
    <property type="entry name" value="PADRE"/>
    <property type="match status" value="1"/>
</dbReference>
<reference evidence="4 5" key="1">
    <citation type="submission" date="2019-03" db="EMBL/GenBank/DDBJ databases">
        <title>First draft genome of Liparis tanakae, snailfish: a comprehensive survey of snailfish specific genes.</title>
        <authorList>
            <person name="Kim W."/>
            <person name="Song I."/>
            <person name="Jeong J.-H."/>
            <person name="Kim D."/>
            <person name="Kim S."/>
            <person name="Ryu S."/>
            <person name="Song J.Y."/>
            <person name="Lee S.K."/>
        </authorList>
    </citation>
    <scope>NUCLEOTIDE SEQUENCE [LARGE SCALE GENOMIC DNA]</scope>
    <source>
        <tissue evidence="4">Muscle</tissue>
    </source>
</reference>
<dbReference type="InterPro" id="IPR012349">
    <property type="entry name" value="Split_barrel_FMN-bd"/>
</dbReference>
<keyword evidence="5" id="KW-1185">Reference proteome</keyword>
<feature type="domain" description="CREG-like beta-barrel" evidence="3">
    <location>
        <begin position="129"/>
        <end position="185"/>
    </location>
</feature>
<accession>A0A4Z2FH37</accession>
<dbReference type="InterPro" id="IPR025322">
    <property type="entry name" value="PADRE_dom"/>
</dbReference>
<comment type="caution">
    <text evidence="4">The sequence shown here is derived from an EMBL/GenBank/DDBJ whole genome shotgun (WGS) entry which is preliminary data.</text>
</comment>
<protein>
    <submittedName>
        <fullName evidence="4">Protein CREG1</fullName>
    </submittedName>
</protein>
<gene>
    <name evidence="4" type="primary">CREG1</name>
    <name evidence="4" type="ORF">EYF80_049315</name>
</gene>
<dbReference type="Proteomes" id="UP000314294">
    <property type="component" value="Unassembled WGS sequence"/>
</dbReference>
<organism evidence="4 5">
    <name type="scientific">Liparis tanakae</name>
    <name type="common">Tanaka's snailfish</name>
    <dbReference type="NCBI Taxonomy" id="230148"/>
    <lineage>
        <taxon>Eukaryota</taxon>
        <taxon>Metazoa</taxon>
        <taxon>Chordata</taxon>
        <taxon>Craniata</taxon>
        <taxon>Vertebrata</taxon>
        <taxon>Euteleostomi</taxon>
        <taxon>Actinopterygii</taxon>
        <taxon>Neopterygii</taxon>
        <taxon>Teleostei</taxon>
        <taxon>Neoteleostei</taxon>
        <taxon>Acanthomorphata</taxon>
        <taxon>Eupercaria</taxon>
        <taxon>Perciformes</taxon>
        <taxon>Cottioidei</taxon>
        <taxon>Cottales</taxon>
        <taxon>Liparidae</taxon>
        <taxon>Liparis</taxon>
    </lineage>
</organism>
<feature type="compositionally biased region" description="Basic residues" evidence="1">
    <location>
        <begin position="64"/>
        <end position="106"/>
    </location>
</feature>
<feature type="region of interest" description="Disordered" evidence="1">
    <location>
        <begin position="58"/>
        <end position="106"/>
    </location>
</feature>
<keyword evidence="2" id="KW-0812">Transmembrane</keyword>
<evidence type="ECO:0000256" key="1">
    <source>
        <dbReference type="SAM" id="MobiDB-lite"/>
    </source>
</evidence>